<dbReference type="Gene3D" id="3.90.226.10">
    <property type="entry name" value="2-enoyl-CoA Hydratase, Chain A, domain 1"/>
    <property type="match status" value="1"/>
</dbReference>
<accession>A0A1I0AC06</accession>
<dbReference type="Pfam" id="PF00378">
    <property type="entry name" value="ECH_1"/>
    <property type="match status" value="1"/>
</dbReference>
<dbReference type="Proteomes" id="UP000198762">
    <property type="component" value="Unassembled WGS sequence"/>
</dbReference>
<keyword evidence="2" id="KW-1185">Reference proteome</keyword>
<dbReference type="SUPFAM" id="SSF52096">
    <property type="entry name" value="ClpP/crotonase"/>
    <property type="match status" value="1"/>
</dbReference>
<dbReference type="PANTHER" id="PTHR43459:SF1">
    <property type="entry name" value="EG:BACN32G11.4 PROTEIN"/>
    <property type="match status" value="1"/>
</dbReference>
<organism evidence="1 2">
    <name type="scientific">Marinobacter segnicrescens</name>
    <dbReference type="NCBI Taxonomy" id="430453"/>
    <lineage>
        <taxon>Bacteria</taxon>
        <taxon>Pseudomonadati</taxon>
        <taxon>Pseudomonadota</taxon>
        <taxon>Gammaproteobacteria</taxon>
        <taxon>Pseudomonadales</taxon>
        <taxon>Marinobacteraceae</taxon>
        <taxon>Marinobacter</taxon>
    </lineage>
</organism>
<evidence type="ECO:0000313" key="2">
    <source>
        <dbReference type="Proteomes" id="UP000198762"/>
    </source>
</evidence>
<evidence type="ECO:0000313" key="1">
    <source>
        <dbReference type="EMBL" id="SES91273.1"/>
    </source>
</evidence>
<dbReference type="InterPro" id="IPR029045">
    <property type="entry name" value="ClpP/crotonase-like_dom_sf"/>
</dbReference>
<proteinExistence type="predicted"/>
<sequence length="263" mass="28030">MSYERIHLAIEDGIATLTLDQPKTMNAMSVPLQQEVMAALDEIAGNSDIKALVITGTGKAFCSGADLGSMSPDSDGPSLGTQVKNLMEELSNPMALKLRELPFPVVSAVNGAAAGAGASIALAGDVVLAGKSAYFLFPFIPKLGILPDLGATWILPRLIGRAKAMAVSLLGERMYGEDAVREGLIWKCVADEDLQSEAVATARRLAAGPNHAAPELREAFDRADTATLAEQLSYEAERQQELIDSPTFQEGVRAFLEKRDPKF</sequence>
<protein>
    <submittedName>
        <fullName evidence="1">2-(1,2-epoxy-1,2-dihydrophenyl)acetyl-CoA isomerase</fullName>
    </submittedName>
</protein>
<dbReference type="OrthoDB" id="9807606at2"/>
<gene>
    <name evidence="1" type="ORF">SAMN04487962_102288</name>
</gene>
<dbReference type="RefSeq" id="WP_091848961.1">
    <property type="nucleotide sequence ID" value="NZ_FOHZ01000002.1"/>
</dbReference>
<name>A0A1I0AC06_9GAMM</name>
<dbReference type="GO" id="GO:0016853">
    <property type="term" value="F:isomerase activity"/>
    <property type="evidence" value="ECO:0007669"/>
    <property type="project" value="UniProtKB-KW"/>
</dbReference>
<dbReference type="InterPro" id="IPR001753">
    <property type="entry name" value="Enoyl-CoA_hydra/iso"/>
</dbReference>
<keyword evidence="1" id="KW-0413">Isomerase</keyword>
<dbReference type="PANTHER" id="PTHR43459">
    <property type="entry name" value="ENOYL-COA HYDRATASE"/>
    <property type="match status" value="1"/>
</dbReference>
<dbReference type="AlphaFoldDB" id="A0A1I0AC06"/>
<dbReference type="STRING" id="430453.SAMN04487962_102288"/>
<dbReference type="CDD" id="cd06558">
    <property type="entry name" value="crotonase-like"/>
    <property type="match status" value="1"/>
</dbReference>
<dbReference type="EMBL" id="FOHZ01000002">
    <property type="protein sequence ID" value="SES91273.1"/>
    <property type="molecule type" value="Genomic_DNA"/>
</dbReference>
<reference evidence="2" key="1">
    <citation type="submission" date="2016-10" db="EMBL/GenBank/DDBJ databases">
        <authorList>
            <person name="Varghese N."/>
            <person name="Submissions S."/>
        </authorList>
    </citation>
    <scope>NUCLEOTIDE SEQUENCE [LARGE SCALE GENOMIC DNA]</scope>
    <source>
        <strain evidence="2">CGMCC 1.6489</strain>
    </source>
</reference>